<feature type="domain" description="F-box" evidence="2">
    <location>
        <begin position="23"/>
        <end position="69"/>
    </location>
</feature>
<dbReference type="InterPro" id="IPR001810">
    <property type="entry name" value="F-box_dom"/>
</dbReference>
<dbReference type="OrthoDB" id="2117972at2759"/>
<dbReference type="RefSeq" id="XP_040767729.1">
    <property type="nucleotide sequence ID" value="XM_040906872.1"/>
</dbReference>
<dbReference type="InterPro" id="IPR045464">
    <property type="entry name" value="Hrt3/FBXO9_C"/>
</dbReference>
<dbReference type="Gene3D" id="1.20.1280.50">
    <property type="match status" value="1"/>
</dbReference>
<dbReference type="GO" id="GO:0019005">
    <property type="term" value="C:SCF ubiquitin ligase complex"/>
    <property type="evidence" value="ECO:0007669"/>
    <property type="project" value="TreeGrafter"/>
</dbReference>
<evidence type="ECO:0000313" key="3">
    <source>
        <dbReference type="EMBL" id="KZT09989.1"/>
    </source>
</evidence>
<dbReference type="GO" id="GO:0005737">
    <property type="term" value="C:cytoplasm"/>
    <property type="evidence" value="ECO:0007669"/>
    <property type="project" value="TreeGrafter"/>
</dbReference>
<reference evidence="3 4" key="1">
    <citation type="journal article" date="2016" name="Mol. Biol. Evol.">
        <title>Comparative Genomics of Early-Diverging Mushroom-Forming Fungi Provides Insights into the Origins of Lignocellulose Decay Capabilities.</title>
        <authorList>
            <person name="Nagy L.G."/>
            <person name="Riley R."/>
            <person name="Tritt A."/>
            <person name="Adam C."/>
            <person name="Daum C."/>
            <person name="Floudas D."/>
            <person name="Sun H."/>
            <person name="Yadav J.S."/>
            <person name="Pangilinan J."/>
            <person name="Larsson K.H."/>
            <person name="Matsuura K."/>
            <person name="Barry K."/>
            <person name="Labutti K."/>
            <person name="Kuo R."/>
            <person name="Ohm R.A."/>
            <person name="Bhattacharya S.S."/>
            <person name="Shirouzu T."/>
            <person name="Yoshinaga Y."/>
            <person name="Martin F.M."/>
            <person name="Grigoriev I.V."/>
            <person name="Hibbett D.S."/>
        </authorList>
    </citation>
    <scope>NUCLEOTIDE SEQUENCE [LARGE SCALE GENOMIC DNA]</scope>
    <source>
        <strain evidence="3 4">93-53</strain>
    </source>
</reference>
<dbReference type="Proteomes" id="UP000076871">
    <property type="component" value="Unassembled WGS sequence"/>
</dbReference>
<dbReference type="SUPFAM" id="SSF81383">
    <property type="entry name" value="F-box domain"/>
    <property type="match status" value="1"/>
</dbReference>
<proteinExistence type="predicted"/>
<dbReference type="PROSITE" id="PS50181">
    <property type="entry name" value="FBOX"/>
    <property type="match status" value="1"/>
</dbReference>
<keyword evidence="4" id="KW-1185">Reference proteome</keyword>
<dbReference type="GO" id="GO:0031146">
    <property type="term" value="P:SCF-dependent proteasomal ubiquitin-dependent protein catabolic process"/>
    <property type="evidence" value="ECO:0007669"/>
    <property type="project" value="TreeGrafter"/>
</dbReference>
<dbReference type="GeneID" id="63823901"/>
<keyword evidence="1" id="KW-0833">Ubl conjugation pathway</keyword>
<dbReference type="FunCoup" id="A0A165G8S6">
    <property type="interactions" value="72"/>
</dbReference>
<dbReference type="Pfam" id="PF12937">
    <property type="entry name" value="F-box-like"/>
    <property type="match status" value="1"/>
</dbReference>
<evidence type="ECO:0000256" key="1">
    <source>
        <dbReference type="ARBA" id="ARBA00022786"/>
    </source>
</evidence>
<dbReference type="PANTHER" id="PTHR12874:SF9">
    <property type="entry name" value="F-BOX ONLY PROTEIN 48"/>
    <property type="match status" value="1"/>
</dbReference>
<dbReference type="STRING" id="1314785.A0A165G8S6"/>
<evidence type="ECO:0000259" key="2">
    <source>
        <dbReference type="PROSITE" id="PS50181"/>
    </source>
</evidence>
<dbReference type="InParanoid" id="A0A165G8S6"/>
<protein>
    <recommendedName>
        <fullName evidence="2">F-box domain-containing protein</fullName>
    </recommendedName>
</protein>
<gene>
    <name evidence="3" type="ORF">LAESUDRAFT_711829</name>
</gene>
<sequence>MLASILASWPQDLAFEPEDEKQATPLQRLPNELLVHILRCLNITTLERFALVNRKARVVSLDISIWRPPQISDEEDLTVLVLQYSSDYRRLFIEHPRVRWDGVYIAVCHYIRAGASENAWVNVSHLITYHRYLRFYPNGQVLSLLANEEMPPQQIIPVLKPTLHMKGLFIGNWHLSGTTVHVTSLTDPHPSMDSRARYAFQMTLDLRSRPLGRWNRLDFRAYDSVDIESGETTPLALKHERPFWFSKIVHIGTHSVGVRSLRAIVATLFNLQNGGS</sequence>
<dbReference type="InterPro" id="IPR036047">
    <property type="entry name" value="F-box-like_dom_sf"/>
</dbReference>
<accession>A0A165G8S6</accession>
<name>A0A165G8S6_9APHY</name>
<dbReference type="PANTHER" id="PTHR12874">
    <property type="entry name" value="F-BOX ONLY PROTEIN 48-RELATED"/>
    <property type="match status" value="1"/>
</dbReference>
<organism evidence="3 4">
    <name type="scientific">Laetiporus sulphureus 93-53</name>
    <dbReference type="NCBI Taxonomy" id="1314785"/>
    <lineage>
        <taxon>Eukaryota</taxon>
        <taxon>Fungi</taxon>
        <taxon>Dikarya</taxon>
        <taxon>Basidiomycota</taxon>
        <taxon>Agaricomycotina</taxon>
        <taxon>Agaricomycetes</taxon>
        <taxon>Polyporales</taxon>
        <taxon>Laetiporus</taxon>
    </lineage>
</organism>
<dbReference type="Pfam" id="PF19270">
    <property type="entry name" value="FBO_C"/>
    <property type="match status" value="1"/>
</dbReference>
<evidence type="ECO:0000313" key="4">
    <source>
        <dbReference type="Proteomes" id="UP000076871"/>
    </source>
</evidence>
<dbReference type="EMBL" id="KV427610">
    <property type="protein sequence ID" value="KZT09989.1"/>
    <property type="molecule type" value="Genomic_DNA"/>
</dbReference>
<dbReference type="AlphaFoldDB" id="A0A165G8S6"/>